<dbReference type="GO" id="GO:0097367">
    <property type="term" value="F:carbohydrate derivative binding"/>
    <property type="evidence" value="ECO:0007669"/>
    <property type="project" value="InterPro"/>
</dbReference>
<comment type="caution">
    <text evidence="2">The sequence shown here is derived from an EMBL/GenBank/DDBJ whole genome shotgun (WGS) entry which is preliminary data.</text>
</comment>
<evidence type="ECO:0000313" key="2">
    <source>
        <dbReference type="EMBL" id="KUK77916.1"/>
    </source>
</evidence>
<evidence type="ECO:0000313" key="3">
    <source>
        <dbReference type="Proteomes" id="UP000054092"/>
    </source>
</evidence>
<gene>
    <name evidence="2" type="ORF">XD94_1901</name>
</gene>
<reference evidence="3" key="1">
    <citation type="journal article" date="2015" name="MBio">
        <title>Genome-Resolved Metagenomic Analysis Reveals Roles for Candidate Phyla and Other Microbial Community Members in Biogeochemical Transformations in Oil Reservoirs.</title>
        <authorList>
            <person name="Hu P."/>
            <person name="Tom L."/>
            <person name="Singh A."/>
            <person name="Thomas B.C."/>
            <person name="Baker B.J."/>
            <person name="Piceno Y.M."/>
            <person name="Andersen G.L."/>
            <person name="Banfield J.F."/>
        </authorList>
    </citation>
    <scope>NUCLEOTIDE SEQUENCE [LARGE SCALE GENOMIC DNA]</scope>
</reference>
<dbReference type="SUPFAM" id="SSF46689">
    <property type="entry name" value="Homeodomain-like"/>
    <property type="match status" value="1"/>
</dbReference>
<organism evidence="2 3">
    <name type="scientific">Mesotoga prima</name>
    <dbReference type="NCBI Taxonomy" id="1184387"/>
    <lineage>
        <taxon>Bacteria</taxon>
        <taxon>Thermotogati</taxon>
        <taxon>Thermotogota</taxon>
        <taxon>Thermotogae</taxon>
        <taxon>Kosmotogales</taxon>
        <taxon>Kosmotogaceae</taxon>
        <taxon>Mesotoga</taxon>
    </lineage>
</organism>
<protein>
    <submittedName>
        <fullName evidence="2">Transcriptional regulator</fullName>
    </submittedName>
</protein>
<dbReference type="PANTHER" id="PTHR30514">
    <property type="entry name" value="GLUCOKINASE"/>
    <property type="match status" value="1"/>
</dbReference>
<sequence>MSSLLQSYNEALHHLTETEERIASFVISHPEEALDLPVQDLARRLEVAPSMIIKAAKKLGFSGYTQLRLAIASELNLLVQREKSS</sequence>
<dbReference type="PANTHER" id="PTHR30514:SF1">
    <property type="entry name" value="HTH-TYPE TRANSCRIPTIONAL REGULATOR HEXR-RELATED"/>
    <property type="match status" value="1"/>
</dbReference>
<dbReference type="InterPro" id="IPR047640">
    <property type="entry name" value="RpiR-like"/>
</dbReference>
<proteinExistence type="predicted"/>
<dbReference type="GO" id="GO:0003677">
    <property type="term" value="F:DNA binding"/>
    <property type="evidence" value="ECO:0007669"/>
    <property type="project" value="InterPro"/>
</dbReference>
<dbReference type="InterPro" id="IPR000281">
    <property type="entry name" value="HTH_RpiR"/>
</dbReference>
<dbReference type="AlphaFoldDB" id="A0A101HJD4"/>
<dbReference type="Pfam" id="PF01418">
    <property type="entry name" value="HTH_6"/>
    <property type="match status" value="1"/>
</dbReference>
<dbReference type="Gene3D" id="1.10.10.10">
    <property type="entry name" value="Winged helix-like DNA-binding domain superfamily/Winged helix DNA-binding domain"/>
    <property type="match status" value="1"/>
</dbReference>
<evidence type="ECO:0000259" key="1">
    <source>
        <dbReference type="PROSITE" id="PS51071"/>
    </source>
</evidence>
<dbReference type="EMBL" id="LGGP01000440">
    <property type="protein sequence ID" value="KUK77916.1"/>
    <property type="molecule type" value="Genomic_DNA"/>
</dbReference>
<dbReference type="PROSITE" id="PS51071">
    <property type="entry name" value="HTH_RPIR"/>
    <property type="match status" value="1"/>
</dbReference>
<dbReference type="InterPro" id="IPR036388">
    <property type="entry name" value="WH-like_DNA-bd_sf"/>
</dbReference>
<accession>A0A101HJD4</accession>
<dbReference type="GO" id="GO:0003700">
    <property type="term" value="F:DNA-binding transcription factor activity"/>
    <property type="evidence" value="ECO:0007669"/>
    <property type="project" value="InterPro"/>
</dbReference>
<feature type="non-terminal residue" evidence="2">
    <location>
        <position position="85"/>
    </location>
</feature>
<name>A0A101HJD4_9BACT</name>
<feature type="domain" description="HTH rpiR-type" evidence="1">
    <location>
        <begin position="2"/>
        <end position="78"/>
    </location>
</feature>
<dbReference type="InterPro" id="IPR009057">
    <property type="entry name" value="Homeodomain-like_sf"/>
</dbReference>
<dbReference type="Proteomes" id="UP000054092">
    <property type="component" value="Unassembled WGS sequence"/>
</dbReference>